<evidence type="ECO:0000256" key="1">
    <source>
        <dbReference type="ARBA" id="ARBA00008226"/>
    </source>
</evidence>
<protein>
    <recommendedName>
        <fullName evidence="7">Asparagine--tRNA ligase</fullName>
        <ecNumber evidence="7">6.1.1.22</ecNumber>
    </recommendedName>
    <alternativeName>
        <fullName evidence="7">Asparaginyl-tRNA synthetase</fullName>
        <shortName evidence="7">AsnRS</shortName>
    </alternativeName>
</protein>
<dbReference type="PANTHER" id="PTHR22594">
    <property type="entry name" value="ASPARTYL/LYSYL-TRNA SYNTHETASE"/>
    <property type="match status" value="1"/>
</dbReference>
<dbReference type="Pfam" id="PF01336">
    <property type="entry name" value="tRNA_anti-codon"/>
    <property type="match status" value="1"/>
</dbReference>
<dbReference type="InterPro" id="IPR006195">
    <property type="entry name" value="aa-tRNA-synth_II"/>
</dbReference>
<gene>
    <name evidence="7 9" type="primary">asnS</name>
    <name evidence="9" type="ORF">IRJ18_15780</name>
</gene>
<dbReference type="PANTHER" id="PTHR22594:SF34">
    <property type="entry name" value="ASPARAGINE--TRNA LIGASE, MITOCHONDRIAL-RELATED"/>
    <property type="match status" value="1"/>
</dbReference>
<comment type="subunit">
    <text evidence="7">Homodimer.</text>
</comment>
<dbReference type="EC" id="6.1.1.22" evidence="7"/>
<evidence type="ECO:0000313" key="10">
    <source>
        <dbReference type="Proteomes" id="UP000632774"/>
    </source>
</evidence>
<feature type="domain" description="Aminoacyl-transfer RNA synthetases class-II family profile" evidence="8">
    <location>
        <begin position="132"/>
        <end position="468"/>
    </location>
</feature>
<evidence type="ECO:0000256" key="6">
    <source>
        <dbReference type="ARBA" id="ARBA00023146"/>
    </source>
</evidence>
<name>A0ABR9XKC9_9SPHI</name>
<proteinExistence type="inferred from homology"/>
<dbReference type="Pfam" id="PF00152">
    <property type="entry name" value="tRNA-synt_2"/>
    <property type="match status" value="1"/>
</dbReference>
<dbReference type="Gene3D" id="3.30.930.10">
    <property type="entry name" value="Bira Bifunctional Protein, Domain 2"/>
    <property type="match status" value="1"/>
</dbReference>
<keyword evidence="6 7" id="KW-0030">Aminoacyl-tRNA synthetase</keyword>
<evidence type="ECO:0000256" key="5">
    <source>
        <dbReference type="ARBA" id="ARBA00022917"/>
    </source>
</evidence>
<dbReference type="CDD" id="cd00776">
    <property type="entry name" value="AsxRS_core"/>
    <property type="match status" value="1"/>
</dbReference>
<dbReference type="InterPro" id="IPR004522">
    <property type="entry name" value="Asn-tRNA-ligase"/>
</dbReference>
<comment type="caution">
    <text evidence="9">The sequence shown here is derived from an EMBL/GenBank/DDBJ whole genome shotgun (WGS) entry which is preliminary data.</text>
</comment>
<keyword evidence="7" id="KW-0963">Cytoplasm</keyword>
<dbReference type="HAMAP" id="MF_00534">
    <property type="entry name" value="Asn_tRNA_synth"/>
    <property type="match status" value="1"/>
</dbReference>
<dbReference type="InterPro" id="IPR004364">
    <property type="entry name" value="Aa-tRNA-synt_II"/>
</dbReference>
<comment type="catalytic activity">
    <reaction evidence="7">
        <text>tRNA(Asn) + L-asparagine + ATP = L-asparaginyl-tRNA(Asn) + AMP + diphosphate + H(+)</text>
        <dbReference type="Rhea" id="RHEA:11180"/>
        <dbReference type="Rhea" id="RHEA-COMP:9659"/>
        <dbReference type="Rhea" id="RHEA-COMP:9674"/>
        <dbReference type="ChEBI" id="CHEBI:15378"/>
        <dbReference type="ChEBI" id="CHEBI:30616"/>
        <dbReference type="ChEBI" id="CHEBI:33019"/>
        <dbReference type="ChEBI" id="CHEBI:58048"/>
        <dbReference type="ChEBI" id="CHEBI:78442"/>
        <dbReference type="ChEBI" id="CHEBI:78515"/>
        <dbReference type="ChEBI" id="CHEBI:456215"/>
        <dbReference type="EC" id="6.1.1.22"/>
    </reaction>
</comment>
<accession>A0ABR9XKC9</accession>
<dbReference type="PRINTS" id="PR01042">
    <property type="entry name" value="TRNASYNTHASP"/>
</dbReference>
<organism evidence="9 10">
    <name type="scientific">Mucilaginibacter boryungensis</name>
    <dbReference type="NCBI Taxonomy" id="768480"/>
    <lineage>
        <taxon>Bacteria</taxon>
        <taxon>Pseudomonadati</taxon>
        <taxon>Bacteroidota</taxon>
        <taxon>Sphingobacteriia</taxon>
        <taxon>Sphingobacteriales</taxon>
        <taxon>Sphingobacteriaceae</taxon>
        <taxon>Mucilaginibacter</taxon>
    </lineage>
</organism>
<evidence type="ECO:0000256" key="3">
    <source>
        <dbReference type="ARBA" id="ARBA00022741"/>
    </source>
</evidence>
<dbReference type="RefSeq" id="WP_194107272.1">
    <property type="nucleotide sequence ID" value="NZ_JADFFM010000002.1"/>
</dbReference>
<dbReference type="EMBL" id="JADFFM010000002">
    <property type="protein sequence ID" value="MBE9667833.1"/>
    <property type="molecule type" value="Genomic_DNA"/>
</dbReference>
<evidence type="ECO:0000259" key="8">
    <source>
        <dbReference type="PROSITE" id="PS50862"/>
    </source>
</evidence>
<reference evidence="9 10" key="1">
    <citation type="submission" date="2020-10" db="EMBL/GenBank/DDBJ databases">
        <title>Mucilaginibacter mali sp. nov., isolated from rhizosphere soil of apple orchard.</title>
        <authorList>
            <person name="Lee J.-S."/>
            <person name="Kim H.S."/>
            <person name="Kim J.-S."/>
        </authorList>
    </citation>
    <scope>NUCLEOTIDE SEQUENCE [LARGE SCALE GENOMIC DNA]</scope>
    <source>
        <strain evidence="9 10">KCTC 23157</strain>
    </source>
</reference>
<keyword evidence="4 7" id="KW-0067">ATP-binding</keyword>
<dbReference type="InterPro" id="IPR012340">
    <property type="entry name" value="NA-bd_OB-fold"/>
</dbReference>
<dbReference type="CDD" id="cd04318">
    <property type="entry name" value="EcAsnRS_like_N"/>
    <property type="match status" value="1"/>
</dbReference>
<sequence length="478" mass="54670">MSQRTKIKALLTGTPTGTEVTVKGWVRAFRQNRFIALNDGSTNNNIQIVVDFENTDPALLKRITVGAAISVTGVLTQSLGQGQTVEIPASTLEVLGDADPEKYPIQPKKHSLEFLRENAHLRFRTNTFGAIFRVRNTLAFAVHQFLQEKGFVYLHTPIITASDAEGAGETFHVTNFDFDKIPRNDVGEIDYKQDFFGRATNLTVSGQLEGELGAMALSDIYTFGPTFRAENSNTTRHLAEFWMIEPEMAFYDLKDNADLAEDLLKYVIQYALDKNKDDLEFLSQRLADEEKQKPQNERSEMSLLDKLQFCLDNDFERITYTEAIDILRESSHNKKKKFQYLIEGWGADLQSEHERYLVEKHFKKPVVLTDYPKEIKSFYMRQNDDGKTVAAMDILFPGIGEIIGGSQREERLDRLEQRMDELGIPKDELWWYLDTRRFGTCPHAGFGLGFERLVLFVTGMGNIRDVIPFPRFPKNAEF</sequence>
<dbReference type="PROSITE" id="PS50862">
    <property type="entry name" value="AA_TRNA_LIGASE_II"/>
    <property type="match status" value="1"/>
</dbReference>
<dbReference type="NCBIfam" id="NF003037">
    <property type="entry name" value="PRK03932.1"/>
    <property type="match status" value="1"/>
</dbReference>
<dbReference type="SUPFAM" id="SSF50249">
    <property type="entry name" value="Nucleic acid-binding proteins"/>
    <property type="match status" value="1"/>
</dbReference>
<comment type="subcellular location">
    <subcellularLocation>
        <location evidence="7">Cytoplasm</location>
    </subcellularLocation>
</comment>
<dbReference type="Gene3D" id="2.40.50.140">
    <property type="entry name" value="Nucleic acid-binding proteins"/>
    <property type="match status" value="1"/>
</dbReference>
<keyword evidence="2 7" id="KW-0436">Ligase</keyword>
<dbReference type="NCBIfam" id="TIGR00457">
    <property type="entry name" value="asnS"/>
    <property type="match status" value="1"/>
</dbReference>
<dbReference type="InterPro" id="IPR004365">
    <property type="entry name" value="NA-bd_OB_tRNA"/>
</dbReference>
<evidence type="ECO:0000256" key="2">
    <source>
        <dbReference type="ARBA" id="ARBA00022598"/>
    </source>
</evidence>
<dbReference type="InterPro" id="IPR002312">
    <property type="entry name" value="Asp/Asn-tRNA-synth_IIb"/>
</dbReference>
<keyword evidence="3 7" id="KW-0547">Nucleotide-binding</keyword>
<dbReference type="InterPro" id="IPR045864">
    <property type="entry name" value="aa-tRNA-synth_II/BPL/LPL"/>
</dbReference>
<keyword evidence="5 7" id="KW-0648">Protein biosynthesis</keyword>
<evidence type="ECO:0000256" key="7">
    <source>
        <dbReference type="HAMAP-Rule" id="MF_00534"/>
    </source>
</evidence>
<dbReference type="SUPFAM" id="SSF55681">
    <property type="entry name" value="Class II aaRS and biotin synthetases"/>
    <property type="match status" value="1"/>
</dbReference>
<dbReference type="GO" id="GO:0004816">
    <property type="term" value="F:asparagine-tRNA ligase activity"/>
    <property type="evidence" value="ECO:0007669"/>
    <property type="project" value="UniProtKB-EC"/>
</dbReference>
<keyword evidence="10" id="KW-1185">Reference proteome</keyword>
<evidence type="ECO:0000313" key="9">
    <source>
        <dbReference type="EMBL" id="MBE9667833.1"/>
    </source>
</evidence>
<evidence type="ECO:0000256" key="4">
    <source>
        <dbReference type="ARBA" id="ARBA00022840"/>
    </source>
</evidence>
<dbReference type="Proteomes" id="UP000632774">
    <property type="component" value="Unassembled WGS sequence"/>
</dbReference>
<comment type="similarity">
    <text evidence="1 7">Belongs to the class-II aminoacyl-tRNA synthetase family.</text>
</comment>